<dbReference type="RefSeq" id="WP_155271209.1">
    <property type="nucleotide sequence ID" value="NZ_CAWLZI010000133.1"/>
</dbReference>
<keyword evidence="2" id="KW-1185">Reference proteome</keyword>
<gene>
    <name evidence="1" type="ORF">XBKQ1_1410022</name>
</gene>
<comment type="caution">
    <text evidence="1">The sequence shown here is derived from an EMBL/GenBank/DDBJ whole genome shotgun (WGS) entry which is preliminary data.</text>
</comment>
<name>A0A077PG33_XENBV</name>
<dbReference type="AlphaFoldDB" id="A0A077PG33"/>
<reference evidence="1" key="1">
    <citation type="submission" date="2013-07" db="EMBL/GenBank/DDBJ databases">
        <title>Sub-species coevolution in mutualistic symbiosis.</title>
        <authorList>
            <person name="Murfin K."/>
            <person name="Klassen J."/>
            <person name="Lee M."/>
            <person name="Forst S."/>
            <person name="Stock P."/>
            <person name="Goodrich-Blair H."/>
        </authorList>
    </citation>
    <scope>NUCLEOTIDE SEQUENCE [LARGE SCALE GENOMIC DNA]</scope>
    <source>
        <strain evidence="1">Kraussei Quebec</strain>
    </source>
</reference>
<dbReference type="OrthoDB" id="6445420at2"/>
<protein>
    <submittedName>
        <fullName evidence="1">Uncharacterized protein</fullName>
    </submittedName>
</protein>
<dbReference type="HOGENOM" id="CLU_1864374_0_0_6"/>
<accession>A0A077PG33</accession>
<evidence type="ECO:0000313" key="1">
    <source>
        <dbReference type="EMBL" id="CDH18644.1"/>
    </source>
</evidence>
<sequence>MMNEKVIIAVFIISLSVSVMARASGQKSVLPSNIHDKLNHTTNQEKHQEKITISQESKFHIQSPCRFIILEGKPESPIHDHYQLYRDNEGKIQVRIISSIGDTIPITSKKLFTLQNKHQRCLSHFIMKIINLLLYNSIMAE</sequence>
<dbReference type="Proteomes" id="UP000028500">
    <property type="component" value="Unassembled WGS sequence"/>
</dbReference>
<evidence type="ECO:0000313" key="2">
    <source>
        <dbReference type="Proteomes" id="UP000028500"/>
    </source>
</evidence>
<proteinExistence type="predicted"/>
<dbReference type="EMBL" id="CBSY010000048">
    <property type="protein sequence ID" value="CDH18644.1"/>
    <property type="molecule type" value="Genomic_DNA"/>
</dbReference>
<organism evidence="1 2">
    <name type="scientific">Xenorhabdus bovienii str. kraussei Quebec</name>
    <dbReference type="NCBI Taxonomy" id="1398203"/>
    <lineage>
        <taxon>Bacteria</taxon>
        <taxon>Pseudomonadati</taxon>
        <taxon>Pseudomonadota</taxon>
        <taxon>Gammaproteobacteria</taxon>
        <taxon>Enterobacterales</taxon>
        <taxon>Morganellaceae</taxon>
        <taxon>Xenorhabdus</taxon>
    </lineage>
</organism>